<dbReference type="AlphaFoldDB" id="A0A8T0EVB4"/>
<name>A0A8T0EVB4_ARGBR</name>
<organism evidence="1 2">
    <name type="scientific">Argiope bruennichi</name>
    <name type="common">Wasp spider</name>
    <name type="synonym">Aranea bruennichi</name>
    <dbReference type="NCBI Taxonomy" id="94029"/>
    <lineage>
        <taxon>Eukaryota</taxon>
        <taxon>Metazoa</taxon>
        <taxon>Ecdysozoa</taxon>
        <taxon>Arthropoda</taxon>
        <taxon>Chelicerata</taxon>
        <taxon>Arachnida</taxon>
        <taxon>Araneae</taxon>
        <taxon>Araneomorphae</taxon>
        <taxon>Entelegynae</taxon>
        <taxon>Araneoidea</taxon>
        <taxon>Araneidae</taxon>
        <taxon>Argiope</taxon>
    </lineage>
</organism>
<dbReference type="EMBL" id="JABXBU010001863">
    <property type="protein sequence ID" value="KAF8782050.1"/>
    <property type="molecule type" value="Genomic_DNA"/>
</dbReference>
<accession>A0A8T0EVB4</accession>
<dbReference type="InterPro" id="IPR008042">
    <property type="entry name" value="Retrotrans_Pao"/>
</dbReference>
<evidence type="ECO:0000313" key="1">
    <source>
        <dbReference type="EMBL" id="KAF8782050.1"/>
    </source>
</evidence>
<gene>
    <name evidence="1" type="ORF">HNY73_012383</name>
</gene>
<keyword evidence="2" id="KW-1185">Reference proteome</keyword>
<dbReference type="PANTHER" id="PTHR47331">
    <property type="entry name" value="PHD-TYPE DOMAIN-CONTAINING PROTEIN"/>
    <property type="match status" value="1"/>
</dbReference>
<proteinExistence type="predicted"/>
<reference evidence="1" key="1">
    <citation type="journal article" date="2020" name="bioRxiv">
        <title>Chromosome-level reference genome of the European wasp spider Argiope bruennichi: a resource for studies on range expansion and evolutionary adaptation.</title>
        <authorList>
            <person name="Sheffer M.M."/>
            <person name="Hoppe A."/>
            <person name="Krehenwinkel H."/>
            <person name="Uhl G."/>
            <person name="Kuss A.W."/>
            <person name="Jensen L."/>
            <person name="Jensen C."/>
            <person name="Gillespie R.G."/>
            <person name="Hoff K.J."/>
            <person name="Prost S."/>
        </authorList>
    </citation>
    <scope>NUCLEOTIDE SEQUENCE</scope>
</reference>
<reference evidence="1" key="2">
    <citation type="submission" date="2020-06" db="EMBL/GenBank/DDBJ databases">
        <authorList>
            <person name="Sheffer M."/>
        </authorList>
    </citation>
    <scope>NUCLEOTIDE SEQUENCE</scope>
</reference>
<sequence>MVEKKRWCMRSLANCLKLKSIRKESLSGVSFGSVEPVDITHDVGVKNLICSYDPDQLISIEVLIADTITSTPVAILNTDFRKDYLYFGADNVMEAFALSSNAETILRSGVFKLRKLRSNNSDFRAFCVKIGFCESEEGVELKVMGLNWNPGKDVLSLEVKGLVDSLGGFDNTKSFVLQIAARNFDPMVFIAPFVVRIKFLLQEIWKRGMDWDDNLSEDYQRRDLKEIVIPRNCLQD</sequence>
<evidence type="ECO:0000313" key="2">
    <source>
        <dbReference type="Proteomes" id="UP000807504"/>
    </source>
</evidence>
<comment type="caution">
    <text evidence="1">The sequence shown here is derived from an EMBL/GenBank/DDBJ whole genome shotgun (WGS) entry which is preliminary data.</text>
</comment>
<dbReference type="Pfam" id="PF05380">
    <property type="entry name" value="Peptidase_A17"/>
    <property type="match status" value="1"/>
</dbReference>
<dbReference type="Proteomes" id="UP000807504">
    <property type="component" value="Unassembled WGS sequence"/>
</dbReference>
<protein>
    <submittedName>
        <fullName evidence="1">Uncharacterized protein</fullName>
    </submittedName>
</protein>